<evidence type="ECO:0000256" key="13">
    <source>
        <dbReference type="SAM" id="SignalP"/>
    </source>
</evidence>
<evidence type="ECO:0000256" key="12">
    <source>
        <dbReference type="SAM" id="MobiDB-lite"/>
    </source>
</evidence>
<evidence type="ECO:0000256" key="6">
    <source>
        <dbReference type="ARBA" id="ARBA00023004"/>
    </source>
</evidence>
<evidence type="ECO:0000256" key="1">
    <source>
        <dbReference type="ARBA" id="ARBA00004571"/>
    </source>
</evidence>
<evidence type="ECO:0000256" key="3">
    <source>
        <dbReference type="ARBA" id="ARBA00022452"/>
    </source>
</evidence>
<dbReference type="SUPFAM" id="SSF56935">
    <property type="entry name" value="Porins"/>
    <property type="match status" value="1"/>
</dbReference>
<evidence type="ECO:0000256" key="9">
    <source>
        <dbReference type="ARBA" id="ARBA00023136"/>
    </source>
</evidence>
<keyword evidence="15" id="KW-0675">Receptor</keyword>
<evidence type="ECO:0000259" key="14">
    <source>
        <dbReference type="Pfam" id="PF07715"/>
    </source>
</evidence>
<comment type="similarity">
    <text evidence="11">Belongs to the TonB-dependent receptor family.</text>
</comment>
<comment type="caution">
    <text evidence="15">The sequence shown here is derived from an EMBL/GenBank/DDBJ whole genome shotgun (WGS) entry which is preliminary data.</text>
</comment>
<feature type="signal peptide" evidence="13">
    <location>
        <begin position="1"/>
        <end position="27"/>
    </location>
</feature>
<evidence type="ECO:0000256" key="5">
    <source>
        <dbReference type="ARBA" id="ARBA00022692"/>
    </source>
</evidence>
<evidence type="ECO:0000256" key="10">
    <source>
        <dbReference type="ARBA" id="ARBA00023237"/>
    </source>
</evidence>
<keyword evidence="4" id="KW-0410">Iron transport</keyword>
<keyword evidence="2 11" id="KW-0813">Transport</keyword>
<keyword evidence="10 11" id="KW-0998">Cell outer membrane</keyword>
<dbReference type="InterPro" id="IPR039426">
    <property type="entry name" value="TonB-dep_rcpt-like"/>
</dbReference>
<dbReference type="AlphaFoldDB" id="A0A7V8FJV3"/>
<dbReference type="PANTHER" id="PTHR32552">
    <property type="entry name" value="FERRICHROME IRON RECEPTOR-RELATED"/>
    <property type="match status" value="1"/>
</dbReference>
<gene>
    <name evidence="15" type="primary">cirA_8</name>
    <name evidence="15" type="ORF">GAK31_00715</name>
</gene>
<evidence type="ECO:0000313" key="16">
    <source>
        <dbReference type="Proteomes" id="UP000487117"/>
    </source>
</evidence>
<proteinExistence type="inferred from homology"/>
<evidence type="ECO:0000256" key="4">
    <source>
        <dbReference type="ARBA" id="ARBA00022496"/>
    </source>
</evidence>
<reference evidence="16" key="1">
    <citation type="journal article" date="2020" name="MBio">
        <title>Horizontal gene transfer to a defensive symbiont with a reduced genome amongst a multipartite beetle microbiome.</title>
        <authorList>
            <person name="Waterworth S.C."/>
            <person name="Florez L.V."/>
            <person name="Rees E.R."/>
            <person name="Hertweck C."/>
            <person name="Kaltenpoth M."/>
            <person name="Kwan J.C."/>
        </authorList>
    </citation>
    <scope>NUCLEOTIDE SEQUENCE [LARGE SCALE GENOMIC DNA]</scope>
</reference>
<dbReference type="Pfam" id="PF07715">
    <property type="entry name" value="Plug"/>
    <property type="match status" value="1"/>
</dbReference>
<sequence length="248" mass="25774">MRKTLSPSLLASAITLCCMALAAPALAQDSPPAAAHKSAEPVELERVVATAQKRSENVMEVASAVSVINEERLKALGATRLTDFSAYVPGFQVDSGGAPGQTTMALRGVAPLGGGSIIGTYIDETPIGPSSNKQRATSYALDLLPYDVQSVEVLRGPQGTLYGASAMGGLFKYITKSADPDAFEFRAGMDVNATREAGKAGNGVRTAFNVPLVEGKLGLRASFSRQGTPGYVDQPDLSGSDARDSNGY</sequence>
<keyword evidence="3 11" id="KW-1134">Transmembrane beta strand</keyword>
<evidence type="ECO:0000256" key="7">
    <source>
        <dbReference type="ARBA" id="ARBA00023065"/>
    </source>
</evidence>
<evidence type="ECO:0000313" key="15">
    <source>
        <dbReference type="EMBL" id="KAF1017450.1"/>
    </source>
</evidence>
<feature type="region of interest" description="Disordered" evidence="12">
    <location>
        <begin position="224"/>
        <end position="248"/>
    </location>
</feature>
<dbReference type="InterPro" id="IPR012910">
    <property type="entry name" value="Plug_dom"/>
</dbReference>
<keyword evidence="6" id="KW-0408">Iron</keyword>
<name>A0A7V8FJV3_STEMA</name>
<keyword evidence="8" id="KW-0798">TonB box</keyword>
<dbReference type="PROSITE" id="PS52016">
    <property type="entry name" value="TONB_DEPENDENT_REC_3"/>
    <property type="match status" value="1"/>
</dbReference>
<dbReference type="EMBL" id="WNDS01000001">
    <property type="protein sequence ID" value="KAF1017450.1"/>
    <property type="molecule type" value="Genomic_DNA"/>
</dbReference>
<dbReference type="Gene3D" id="2.40.170.20">
    <property type="entry name" value="TonB-dependent receptor, beta-barrel domain"/>
    <property type="match status" value="1"/>
</dbReference>
<dbReference type="Proteomes" id="UP000487117">
    <property type="component" value="Unassembled WGS sequence"/>
</dbReference>
<feature type="domain" description="TonB-dependent receptor plug" evidence="14">
    <location>
        <begin position="58"/>
        <end position="169"/>
    </location>
</feature>
<accession>A0A7V8FJV3</accession>
<keyword evidence="7" id="KW-0406">Ion transport</keyword>
<dbReference type="InterPro" id="IPR036942">
    <property type="entry name" value="Beta-barrel_TonB_sf"/>
</dbReference>
<dbReference type="GO" id="GO:0009279">
    <property type="term" value="C:cell outer membrane"/>
    <property type="evidence" value="ECO:0007669"/>
    <property type="project" value="UniProtKB-SubCell"/>
</dbReference>
<keyword evidence="5 11" id="KW-0812">Transmembrane</keyword>
<dbReference type="PANTHER" id="PTHR32552:SF81">
    <property type="entry name" value="TONB-DEPENDENT OUTER MEMBRANE RECEPTOR"/>
    <property type="match status" value="1"/>
</dbReference>
<feature type="chain" id="PRO_5031177708" evidence="13">
    <location>
        <begin position="28"/>
        <end position="248"/>
    </location>
</feature>
<keyword evidence="9 11" id="KW-0472">Membrane</keyword>
<evidence type="ECO:0000256" key="2">
    <source>
        <dbReference type="ARBA" id="ARBA00022448"/>
    </source>
</evidence>
<evidence type="ECO:0000256" key="11">
    <source>
        <dbReference type="PROSITE-ProRule" id="PRU01360"/>
    </source>
</evidence>
<evidence type="ECO:0000256" key="8">
    <source>
        <dbReference type="ARBA" id="ARBA00023077"/>
    </source>
</evidence>
<organism evidence="15 16">
    <name type="scientific">Stenotrophomonas maltophilia</name>
    <name type="common">Pseudomonas maltophilia</name>
    <name type="synonym">Xanthomonas maltophilia</name>
    <dbReference type="NCBI Taxonomy" id="40324"/>
    <lineage>
        <taxon>Bacteria</taxon>
        <taxon>Pseudomonadati</taxon>
        <taxon>Pseudomonadota</taxon>
        <taxon>Gammaproteobacteria</taxon>
        <taxon>Lysobacterales</taxon>
        <taxon>Lysobacteraceae</taxon>
        <taxon>Stenotrophomonas</taxon>
        <taxon>Stenotrophomonas maltophilia group</taxon>
    </lineage>
</organism>
<protein>
    <submittedName>
        <fullName evidence="15">Colicin I receptor</fullName>
    </submittedName>
</protein>
<keyword evidence="13" id="KW-0732">Signal</keyword>
<comment type="subcellular location">
    <subcellularLocation>
        <location evidence="1 11">Cell outer membrane</location>
        <topology evidence="1 11">Multi-pass membrane protein</topology>
    </subcellularLocation>
</comment>
<dbReference type="GO" id="GO:0006826">
    <property type="term" value="P:iron ion transport"/>
    <property type="evidence" value="ECO:0007669"/>
    <property type="project" value="UniProtKB-KW"/>
</dbReference>